<dbReference type="GO" id="GO:0009272">
    <property type="term" value="P:fungal-type cell wall biogenesis"/>
    <property type="evidence" value="ECO:0007669"/>
    <property type="project" value="TreeGrafter"/>
</dbReference>
<dbReference type="GO" id="GO:0016052">
    <property type="term" value="P:carbohydrate catabolic process"/>
    <property type="evidence" value="ECO:0007669"/>
    <property type="project" value="InterPro"/>
</dbReference>
<evidence type="ECO:0000256" key="3">
    <source>
        <dbReference type="ARBA" id="ARBA00009699"/>
    </source>
</evidence>
<protein>
    <recommendedName>
        <fullName evidence="4 10">Mannan endo-1,6-alpha-mannosidase</fullName>
        <ecNumber evidence="4 10">3.2.1.101</ecNumber>
    </recommendedName>
</protein>
<evidence type="ECO:0000256" key="4">
    <source>
        <dbReference type="ARBA" id="ARBA00012350"/>
    </source>
</evidence>
<dbReference type="PANTHER" id="PTHR12145">
    <property type="entry name" value="MANNAN ENDO-1,6-ALPHA-MANNOSIDASE DCW1"/>
    <property type="match status" value="1"/>
</dbReference>
<dbReference type="EMBL" id="MU858312">
    <property type="protein sequence ID" value="KAK4207205.1"/>
    <property type="molecule type" value="Genomic_DNA"/>
</dbReference>
<evidence type="ECO:0000256" key="10">
    <source>
        <dbReference type="PIRNR" id="PIRNR016302"/>
    </source>
</evidence>
<dbReference type="InterPro" id="IPR014480">
    <property type="entry name" value="Mannan-1_6-alpha_mannosidase"/>
</dbReference>
<dbReference type="InterPro" id="IPR005198">
    <property type="entry name" value="Glyco_hydro_76"/>
</dbReference>
<dbReference type="FunFam" id="1.50.10.20:FF:000006">
    <property type="entry name" value="Mannan endo-1,6-alpha-mannosidase"/>
    <property type="match status" value="1"/>
</dbReference>
<keyword evidence="6 10" id="KW-0378">Hydrolase</keyword>
<evidence type="ECO:0000256" key="9">
    <source>
        <dbReference type="ARBA" id="ARBA00023295"/>
    </source>
</evidence>
<reference evidence="13" key="1">
    <citation type="journal article" date="2023" name="Mol. Phylogenet. Evol.">
        <title>Genome-scale phylogeny and comparative genomics of the fungal order Sordariales.</title>
        <authorList>
            <person name="Hensen N."/>
            <person name="Bonometti L."/>
            <person name="Westerberg I."/>
            <person name="Brannstrom I.O."/>
            <person name="Guillou S."/>
            <person name="Cros-Aarteil S."/>
            <person name="Calhoun S."/>
            <person name="Haridas S."/>
            <person name="Kuo A."/>
            <person name="Mondo S."/>
            <person name="Pangilinan J."/>
            <person name="Riley R."/>
            <person name="LaButti K."/>
            <person name="Andreopoulos B."/>
            <person name="Lipzen A."/>
            <person name="Chen C."/>
            <person name="Yan M."/>
            <person name="Daum C."/>
            <person name="Ng V."/>
            <person name="Clum A."/>
            <person name="Steindorff A."/>
            <person name="Ohm R.A."/>
            <person name="Martin F."/>
            <person name="Silar P."/>
            <person name="Natvig D.O."/>
            <person name="Lalanne C."/>
            <person name="Gautier V."/>
            <person name="Ament-Velasquez S.L."/>
            <person name="Kruys A."/>
            <person name="Hutchinson M.I."/>
            <person name="Powell A.J."/>
            <person name="Barry K."/>
            <person name="Miller A.N."/>
            <person name="Grigoriev I.V."/>
            <person name="Debuchy R."/>
            <person name="Gladieux P."/>
            <person name="Hiltunen Thoren M."/>
            <person name="Johannesson H."/>
        </authorList>
    </citation>
    <scope>NUCLEOTIDE SEQUENCE</scope>
    <source>
        <strain evidence="13">PSN293</strain>
    </source>
</reference>
<keyword evidence="7 11" id="KW-0472">Membrane</keyword>
<dbReference type="PIRSF" id="PIRSF016302">
    <property type="entry name" value="Man_a_manosd"/>
    <property type="match status" value="1"/>
</dbReference>
<evidence type="ECO:0000256" key="6">
    <source>
        <dbReference type="ARBA" id="ARBA00022801"/>
    </source>
</evidence>
<comment type="caution">
    <text evidence="13">The sequence shown here is derived from an EMBL/GenBank/DDBJ whole genome shotgun (WGS) entry which is preliminary data.</text>
</comment>
<keyword evidence="14" id="KW-1185">Reference proteome</keyword>
<dbReference type="Pfam" id="PF03663">
    <property type="entry name" value="Glyco_hydro_76"/>
    <property type="match status" value="1"/>
</dbReference>
<proteinExistence type="inferred from homology"/>
<keyword evidence="11" id="KW-0812">Transmembrane</keyword>
<dbReference type="InterPro" id="IPR008928">
    <property type="entry name" value="6-hairpin_glycosidase_sf"/>
</dbReference>
<evidence type="ECO:0000256" key="7">
    <source>
        <dbReference type="ARBA" id="ARBA00023136"/>
    </source>
</evidence>
<name>A0AAN7B3U6_9PEZI</name>
<dbReference type="PANTHER" id="PTHR12145:SF36">
    <property type="entry name" value="MANNAN ENDO-1,6-ALPHA-MANNOSIDASE DCW1"/>
    <property type="match status" value="1"/>
</dbReference>
<gene>
    <name evidence="13" type="ORF">QBC37DRAFT_433839</name>
</gene>
<dbReference type="EC" id="3.2.1.101" evidence="4 10"/>
<keyword evidence="9 10" id="KW-0326">Glycosidase</keyword>
<comment type="catalytic activity">
    <reaction evidence="1 10">
        <text>Random hydrolysis of (1-&gt;6)-alpha-D-mannosidic linkages in unbranched (1-&gt;6)-mannans.</text>
        <dbReference type="EC" id="3.2.1.101"/>
    </reaction>
</comment>
<feature type="transmembrane region" description="Helical" evidence="11">
    <location>
        <begin position="442"/>
        <end position="462"/>
    </location>
</feature>
<evidence type="ECO:0000256" key="1">
    <source>
        <dbReference type="ARBA" id="ARBA00001452"/>
    </source>
</evidence>
<comment type="subcellular location">
    <subcellularLocation>
        <location evidence="2">Endomembrane system</location>
    </subcellularLocation>
</comment>
<dbReference type="Proteomes" id="UP001301769">
    <property type="component" value="Unassembled WGS sequence"/>
</dbReference>
<keyword evidence="11" id="KW-1133">Transmembrane helix</keyword>
<dbReference type="SUPFAM" id="SSF48208">
    <property type="entry name" value="Six-hairpin glycosidases"/>
    <property type="match status" value="1"/>
</dbReference>
<sequence>MIPLPIATFGGLLWAATSAQAALQVDLNNPASLRKAASQVAYDLMTFYSGNQTGKIPGILPGPPPGGDYYWWEGGALWGTMIDYWLYTGDESYIPTTMQSLIFQSGPPQHAYMPDNWTASLGNDDQGFWGMSAMLAAETMFPDPPSNGNQPGWLELAQAVFNTQAAPERHDSTCGGGMRWQIPQFNIGYDYKNSIANGIFFNLGARLARYTSNTTYSDYAEQTWDWMAAVGLMDDAINVYDGAHVQTNCTDVFKAQFSYNAGVLIQGAAFMYNVSTGATQSKWKSRLDRLIDRTIAVFFETGPMIEISCELPDQIRCKTDMLSFKGYVHRWMANAVKVAPYLHDKVMNTLRVSAAAAVSSCSGGANGRICGFRWNTGKYDGLTGAGQQMNALAAIMTLLVDLEDIRPPVTNSTGGTSKGDPDAGGEANLFRVHKEITAADRAGAGILTALWLAFCIGLFGFITGGFGEGRRVIVLNNGAGGGGRKGIQGLLEGLRRRM</sequence>
<dbReference type="GO" id="GO:0008496">
    <property type="term" value="F:mannan endo-1,6-alpha-mannosidase activity"/>
    <property type="evidence" value="ECO:0007669"/>
    <property type="project" value="UniProtKB-UniRule"/>
</dbReference>
<dbReference type="GO" id="GO:0012505">
    <property type="term" value="C:endomembrane system"/>
    <property type="evidence" value="ECO:0007669"/>
    <property type="project" value="UniProtKB-SubCell"/>
</dbReference>
<feature type="signal peptide" evidence="12">
    <location>
        <begin position="1"/>
        <end position="21"/>
    </location>
</feature>
<keyword evidence="5 12" id="KW-0732">Signal</keyword>
<comment type="similarity">
    <text evidence="3 10">Belongs to the glycosyl hydrolase 76 family.</text>
</comment>
<reference evidence="13" key="2">
    <citation type="submission" date="2023-05" db="EMBL/GenBank/DDBJ databases">
        <authorList>
            <consortium name="Lawrence Berkeley National Laboratory"/>
            <person name="Steindorff A."/>
            <person name="Hensen N."/>
            <person name="Bonometti L."/>
            <person name="Westerberg I."/>
            <person name="Brannstrom I.O."/>
            <person name="Guillou S."/>
            <person name="Cros-Aarteil S."/>
            <person name="Calhoun S."/>
            <person name="Haridas S."/>
            <person name="Kuo A."/>
            <person name="Mondo S."/>
            <person name="Pangilinan J."/>
            <person name="Riley R."/>
            <person name="Labutti K."/>
            <person name="Andreopoulos B."/>
            <person name="Lipzen A."/>
            <person name="Chen C."/>
            <person name="Yanf M."/>
            <person name="Daum C."/>
            <person name="Ng V."/>
            <person name="Clum A."/>
            <person name="Ohm R."/>
            <person name="Martin F."/>
            <person name="Silar P."/>
            <person name="Natvig D."/>
            <person name="Lalanne C."/>
            <person name="Gautier V."/>
            <person name="Ament-Velasquez S.L."/>
            <person name="Kruys A."/>
            <person name="Hutchinson M.I."/>
            <person name="Powell A.J."/>
            <person name="Barry K."/>
            <person name="Miller A.N."/>
            <person name="Grigoriev I.V."/>
            <person name="Debuchy R."/>
            <person name="Gladieux P."/>
            <person name="Thoren M.H."/>
            <person name="Johannesson H."/>
        </authorList>
    </citation>
    <scope>NUCLEOTIDE SEQUENCE</scope>
    <source>
        <strain evidence="13">PSN293</strain>
    </source>
</reference>
<organism evidence="13 14">
    <name type="scientific">Rhypophila decipiens</name>
    <dbReference type="NCBI Taxonomy" id="261697"/>
    <lineage>
        <taxon>Eukaryota</taxon>
        <taxon>Fungi</taxon>
        <taxon>Dikarya</taxon>
        <taxon>Ascomycota</taxon>
        <taxon>Pezizomycotina</taxon>
        <taxon>Sordariomycetes</taxon>
        <taxon>Sordariomycetidae</taxon>
        <taxon>Sordariales</taxon>
        <taxon>Naviculisporaceae</taxon>
        <taxon>Rhypophila</taxon>
    </lineage>
</organism>
<accession>A0AAN7B3U6</accession>
<feature type="chain" id="PRO_5042905674" description="Mannan endo-1,6-alpha-mannosidase" evidence="12">
    <location>
        <begin position="22"/>
        <end position="498"/>
    </location>
</feature>
<evidence type="ECO:0000256" key="11">
    <source>
        <dbReference type="SAM" id="Phobius"/>
    </source>
</evidence>
<keyword evidence="8" id="KW-0325">Glycoprotein</keyword>
<evidence type="ECO:0000256" key="8">
    <source>
        <dbReference type="ARBA" id="ARBA00023180"/>
    </source>
</evidence>
<evidence type="ECO:0000256" key="2">
    <source>
        <dbReference type="ARBA" id="ARBA00004308"/>
    </source>
</evidence>
<evidence type="ECO:0000256" key="12">
    <source>
        <dbReference type="SAM" id="SignalP"/>
    </source>
</evidence>
<evidence type="ECO:0000256" key="5">
    <source>
        <dbReference type="ARBA" id="ARBA00022729"/>
    </source>
</evidence>
<evidence type="ECO:0000313" key="13">
    <source>
        <dbReference type="EMBL" id="KAK4207205.1"/>
    </source>
</evidence>
<dbReference type="Gene3D" id="1.50.10.20">
    <property type="match status" value="1"/>
</dbReference>
<dbReference type="AlphaFoldDB" id="A0AAN7B3U6"/>
<evidence type="ECO:0000313" key="14">
    <source>
        <dbReference type="Proteomes" id="UP001301769"/>
    </source>
</evidence>